<reference evidence="2" key="1">
    <citation type="submission" date="2009-12" db="EMBL/GenBank/DDBJ databases">
        <title>Sequence of Clostridiales genomosp. BVAB3 str. UPII9-5.</title>
        <authorList>
            <person name="Madupu R."/>
            <person name="Durkin A.S."/>
            <person name="Torralba M."/>
            <person name="Methe B."/>
            <person name="Sutton G.G."/>
            <person name="Strausberg R.L."/>
            <person name="Nelson K.E."/>
        </authorList>
    </citation>
    <scope>NUCLEOTIDE SEQUENCE [LARGE SCALE GENOMIC DNA]</scope>
    <source>
        <strain evidence="2">W1219</strain>
    </source>
</reference>
<gene>
    <name evidence="1" type="ORF">HMPREF9013_1073</name>
</gene>
<dbReference type="AlphaFoldDB" id="D2MMT8"/>
<sequence length="43" mass="5384">MDFLFYLSSFHTLIENYFHYKRESSDFKPFIKKNVFPHSLFFD</sequence>
<evidence type="ECO:0000313" key="1">
    <source>
        <dbReference type="EMBL" id="EFC06364.1"/>
    </source>
</evidence>
<dbReference type="EMBL" id="ADFR01000002">
    <property type="protein sequence ID" value="EFC06364.1"/>
    <property type="molecule type" value="Genomic_DNA"/>
</dbReference>
<proteinExistence type="predicted"/>
<comment type="caution">
    <text evidence="1">The sequence shown here is derived from an EMBL/GenBank/DDBJ whole genome shotgun (WGS) entry which is preliminary data.</text>
</comment>
<accession>D2MMT8</accession>
<protein>
    <submittedName>
        <fullName evidence="1">Uncharacterized protein</fullName>
    </submittedName>
</protein>
<keyword evidence="2" id="KW-1185">Reference proteome</keyword>
<organism evidence="1 2">
    <name type="scientific">Bulleidia extructa W1219</name>
    <dbReference type="NCBI Taxonomy" id="679192"/>
    <lineage>
        <taxon>Bacteria</taxon>
        <taxon>Bacillati</taxon>
        <taxon>Bacillota</taxon>
        <taxon>Erysipelotrichia</taxon>
        <taxon>Erysipelotrichales</taxon>
        <taxon>Erysipelotrichaceae</taxon>
        <taxon>Bulleidia</taxon>
    </lineage>
</organism>
<dbReference type="Proteomes" id="UP000005017">
    <property type="component" value="Unassembled WGS sequence"/>
</dbReference>
<name>D2MMT8_9FIRM</name>
<evidence type="ECO:0000313" key="2">
    <source>
        <dbReference type="Proteomes" id="UP000005017"/>
    </source>
</evidence>